<feature type="transmembrane region" description="Helical" evidence="1">
    <location>
        <begin position="77"/>
        <end position="96"/>
    </location>
</feature>
<feature type="non-terminal residue" evidence="2">
    <location>
        <position position="1"/>
    </location>
</feature>
<feature type="non-terminal residue" evidence="2">
    <location>
        <position position="109"/>
    </location>
</feature>
<dbReference type="Proteomes" id="UP001328107">
    <property type="component" value="Unassembled WGS sequence"/>
</dbReference>
<evidence type="ECO:0000256" key="1">
    <source>
        <dbReference type="SAM" id="Phobius"/>
    </source>
</evidence>
<dbReference type="AlphaFoldDB" id="A0AAN5CHT8"/>
<sequence>PTSGSRTSASTTSTCAVATSLFLYSIPPPTPSLASSPFLPPLASLAPPGIGLQHRVVRRPSAVCRVLARAPGSETFHVRRAGFFVVVVVVVCLVFLRPSLESSKLSCGG</sequence>
<proteinExistence type="predicted"/>
<keyword evidence="3" id="KW-1185">Reference proteome</keyword>
<evidence type="ECO:0000313" key="2">
    <source>
        <dbReference type="EMBL" id="GMR44679.1"/>
    </source>
</evidence>
<gene>
    <name evidence="2" type="ORF">PMAYCL1PPCAC_14874</name>
</gene>
<accession>A0AAN5CHT8</accession>
<evidence type="ECO:0000313" key="3">
    <source>
        <dbReference type="Proteomes" id="UP001328107"/>
    </source>
</evidence>
<reference evidence="3" key="1">
    <citation type="submission" date="2022-10" db="EMBL/GenBank/DDBJ databases">
        <title>Genome assembly of Pristionchus species.</title>
        <authorList>
            <person name="Yoshida K."/>
            <person name="Sommer R.J."/>
        </authorList>
    </citation>
    <scope>NUCLEOTIDE SEQUENCE [LARGE SCALE GENOMIC DNA]</scope>
    <source>
        <strain evidence="3">RS5460</strain>
    </source>
</reference>
<name>A0AAN5CHT8_9BILA</name>
<comment type="caution">
    <text evidence="2">The sequence shown here is derived from an EMBL/GenBank/DDBJ whole genome shotgun (WGS) entry which is preliminary data.</text>
</comment>
<protein>
    <submittedName>
        <fullName evidence="2">Uncharacterized protein</fullName>
    </submittedName>
</protein>
<keyword evidence="1" id="KW-0472">Membrane</keyword>
<keyword evidence="1" id="KW-0812">Transmembrane</keyword>
<dbReference type="EMBL" id="BTRK01000004">
    <property type="protein sequence ID" value="GMR44679.1"/>
    <property type="molecule type" value="Genomic_DNA"/>
</dbReference>
<organism evidence="2 3">
    <name type="scientific">Pristionchus mayeri</name>
    <dbReference type="NCBI Taxonomy" id="1317129"/>
    <lineage>
        <taxon>Eukaryota</taxon>
        <taxon>Metazoa</taxon>
        <taxon>Ecdysozoa</taxon>
        <taxon>Nematoda</taxon>
        <taxon>Chromadorea</taxon>
        <taxon>Rhabditida</taxon>
        <taxon>Rhabditina</taxon>
        <taxon>Diplogasteromorpha</taxon>
        <taxon>Diplogasteroidea</taxon>
        <taxon>Neodiplogasteridae</taxon>
        <taxon>Pristionchus</taxon>
    </lineage>
</organism>
<keyword evidence="1" id="KW-1133">Transmembrane helix</keyword>